<accession>A0A5N1J5D1</accession>
<gene>
    <name evidence="3" type="ORF">F0P94_02310</name>
</gene>
<proteinExistence type="predicted"/>
<comment type="caution">
    <text evidence="3">The sequence shown here is derived from an EMBL/GenBank/DDBJ whole genome shotgun (WGS) entry which is preliminary data.</text>
</comment>
<dbReference type="InterPro" id="IPR010982">
    <property type="entry name" value="Lambda_DNA-bd_dom_sf"/>
</dbReference>
<protein>
    <submittedName>
        <fullName evidence="3">Helix-turn-helix transcriptional regulator</fullName>
    </submittedName>
</protein>
<name>A0A5N1J5D1_9BACT</name>
<sequence length="142" mass="15938">MLLERIKKIASHWQLSPTALADKIEVSRPVISHILTGRNRPSLEVVQKIALHFPELNRNWLLTGEGKMLASEVKASESESQVQQDVTPSAIAREITPSSEKNEKIQSAEPVNKDSAPSRTVTKTLKKVLLFYSDNSFEEYNP</sequence>
<dbReference type="SMART" id="SM00530">
    <property type="entry name" value="HTH_XRE"/>
    <property type="match status" value="1"/>
</dbReference>
<feature type="compositionally biased region" description="Polar residues" evidence="1">
    <location>
        <begin position="78"/>
        <end position="87"/>
    </location>
</feature>
<dbReference type="AlphaFoldDB" id="A0A5N1J5D1"/>
<dbReference type="GO" id="GO:0003677">
    <property type="term" value="F:DNA binding"/>
    <property type="evidence" value="ECO:0007669"/>
    <property type="project" value="InterPro"/>
</dbReference>
<evidence type="ECO:0000313" key="3">
    <source>
        <dbReference type="EMBL" id="KAA9345937.1"/>
    </source>
</evidence>
<dbReference type="Gene3D" id="1.10.260.40">
    <property type="entry name" value="lambda repressor-like DNA-binding domains"/>
    <property type="match status" value="1"/>
</dbReference>
<evidence type="ECO:0000259" key="2">
    <source>
        <dbReference type="PROSITE" id="PS50943"/>
    </source>
</evidence>
<feature type="domain" description="HTH cro/C1-type" evidence="2">
    <location>
        <begin position="15"/>
        <end position="61"/>
    </location>
</feature>
<reference evidence="3 4" key="1">
    <citation type="submission" date="2019-09" db="EMBL/GenBank/DDBJ databases">
        <title>Genome sequence of Adhaeribacter sp. M2.</title>
        <authorList>
            <person name="Srinivasan S."/>
        </authorList>
    </citation>
    <scope>NUCLEOTIDE SEQUENCE [LARGE SCALE GENOMIC DNA]</scope>
    <source>
        <strain evidence="3 4">M2</strain>
    </source>
</reference>
<dbReference type="InterPro" id="IPR001387">
    <property type="entry name" value="Cro/C1-type_HTH"/>
</dbReference>
<feature type="region of interest" description="Disordered" evidence="1">
    <location>
        <begin position="73"/>
        <end position="119"/>
    </location>
</feature>
<organism evidence="3 4">
    <name type="scientific">Adhaeribacter soli</name>
    <dbReference type="NCBI Taxonomy" id="2607655"/>
    <lineage>
        <taxon>Bacteria</taxon>
        <taxon>Pseudomonadati</taxon>
        <taxon>Bacteroidota</taxon>
        <taxon>Cytophagia</taxon>
        <taxon>Cytophagales</taxon>
        <taxon>Hymenobacteraceae</taxon>
        <taxon>Adhaeribacter</taxon>
    </lineage>
</organism>
<evidence type="ECO:0000313" key="4">
    <source>
        <dbReference type="Proteomes" id="UP000326570"/>
    </source>
</evidence>
<dbReference type="SUPFAM" id="SSF47413">
    <property type="entry name" value="lambda repressor-like DNA-binding domains"/>
    <property type="match status" value="1"/>
</dbReference>
<dbReference type="CDD" id="cd00093">
    <property type="entry name" value="HTH_XRE"/>
    <property type="match status" value="1"/>
</dbReference>
<keyword evidence="4" id="KW-1185">Reference proteome</keyword>
<dbReference type="EMBL" id="VTWT01000001">
    <property type="protein sequence ID" value="KAA9345937.1"/>
    <property type="molecule type" value="Genomic_DNA"/>
</dbReference>
<dbReference type="Proteomes" id="UP000326570">
    <property type="component" value="Unassembled WGS sequence"/>
</dbReference>
<evidence type="ECO:0000256" key="1">
    <source>
        <dbReference type="SAM" id="MobiDB-lite"/>
    </source>
</evidence>
<dbReference type="PROSITE" id="PS50943">
    <property type="entry name" value="HTH_CROC1"/>
    <property type="match status" value="1"/>
</dbReference>
<dbReference type="Pfam" id="PF01381">
    <property type="entry name" value="HTH_3"/>
    <property type="match status" value="1"/>
</dbReference>